<feature type="compositionally biased region" description="Basic and acidic residues" evidence="1">
    <location>
        <begin position="1029"/>
        <end position="1038"/>
    </location>
</feature>
<dbReference type="Pfam" id="PF05170">
    <property type="entry name" value="AsmA"/>
    <property type="match status" value="1"/>
</dbReference>
<accession>A0ABV2T061</accession>
<keyword evidence="5" id="KW-1185">Reference proteome</keyword>
<gene>
    <name evidence="4" type="ORF">ABR189_03515</name>
</gene>
<evidence type="ECO:0000256" key="1">
    <source>
        <dbReference type="SAM" id="MobiDB-lite"/>
    </source>
</evidence>
<dbReference type="PANTHER" id="PTHR30441">
    <property type="entry name" value="DUF748 DOMAIN-CONTAINING PROTEIN"/>
    <property type="match status" value="1"/>
</dbReference>
<evidence type="ECO:0000313" key="4">
    <source>
        <dbReference type="EMBL" id="MET6996414.1"/>
    </source>
</evidence>
<feature type="transmembrane region" description="Helical" evidence="2">
    <location>
        <begin position="12"/>
        <end position="35"/>
    </location>
</feature>
<evidence type="ECO:0000259" key="3">
    <source>
        <dbReference type="Pfam" id="PF05170"/>
    </source>
</evidence>
<proteinExistence type="predicted"/>
<evidence type="ECO:0000256" key="2">
    <source>
        <dbReference type="SAM" id="Phobius"/>
    </source>
</evidence>
<keyword evidence="2" id="KW-0472">Membrane</keyword>
<keyword evidence="2" id="KW-0812">Transmembrane</keyword>
<feature type="compositionally biased region" description="Acidic residues" evidence="1">
    <location>
        <begin position="1039"/>
        <end position="1049"/>
    </location>
</feature>
<feature type="region of interest" description="Disordered" evidence="1">
    <location>
        <begin position="1020"/>
        <end position="1049"/>
    </location>
</feature>
<dbReference type="Proteomes" id="UP001549749">
    <property type="component" value="Unassembled WGS sequence"/>
</dbReference>
<dbReference type="RefSeq" id="WP_354659056.1">
    <property type="nucleotide sequence ID" value="NZ_JBEXAC010000001.1"/>
</dbReference>
<dbReference type="EMBL" id="JBEXAC010000001">
    <property type="protein sequence ID" value="MET6996414.1"/>
    <property type="molecule type" value="Genomic_DNA"/>
</dbReference>
<organism evidence="4 5">
    <name type="scientific">Chitinophaga defluvii</name>
    <dbReference type="NCBI Taxonomy" id="3163343"/>
    <lineage>
        <taxon>Bacteria</taxon>
        <taxon>Pseudomonadati</taxon>
        <taxon>Bacteroidota</taxon>
        <taxon>Chitinophagia</taxon>
        <taxon>Chitinophagales</taxon>
        <taxon>Chitinophagaceae</taxon>
        <taxon>Chitinophaga</taxon>
    </lineage>
</organism>
<sequence length="1049" mass="116030">MRNANIKKAAIKALKIFSISIASIILLLFLLPVLFPKTVSDKIKTWTNNSITGDLNFSSARLSFFNHFPALTLTLYDFSLKGAAPFKEDTLISANEVALGINLSSVFSNAIHIDEIYLTKGNIHVLIDTAGHPNYNVYQSSPPSTQSQPDSGSASLKIERIQLEHCNIIYDDQSLPMFIQAKEVNYLGKGDLSKAQFDLYSKIRIGSFDLSYDNTQYILSKQLNGELITKINTNSLDFIFEKNDLKINELPVRLNGAFGFLKNGYKMDFRLSSMESALHAIFGALPPEYAKWAAHMNISGTADVNATLIGQYIAESNTMPDLTFNMKVRNGIITHDKAPAPVKNLFLNFQSTLAQLNTDSLYINVDSIYFNIDKDYFSSVIRIKGLKTPDIHVKMNTDIDLEKWSKATGLNSLELKGRLQAHLQADGKYATSVVYKGLRKQADTIISSIPVFNFQSTLRNGYFKLAAMPEAVNNVSFNAQASCPDGNYTHTHFNITDINANMLSNYIKGYLRVSNAQQPLIDAKLESVLHMSDIQKVYPMDSLNMTGDLAINVVTKGTYLPAKRLFPVTTGKLTMNNGTVQTKYYPHPLEKINIDATITNTTGTMRSLKVDLKPVSFEFEGAPFVLKANLNNFDNLQYNIASNGIINLGRIYQVFAVKGYDLKGLIKTNLLLRGTQNDATTGQYNKLSNSGTLIVKDIALTSELFPLPFLINNGVFRFDQDKMWFDQFKASYGKSLINLNGYLSNVIGYATQPHQSLQGTFDLKSGYILVDEMMINGDKDNNSSAPGTSAASSGVVMIPGNLALTLNASADKIRFKDIDINDFHGQLVVDSSKLKLNKTGFTIIGAPVEMDATYISLQPEKATFDYHISAKEFDIKRAYNEIKLFHDMASSASYASGIVGLDYSLSGRLDKNMNPVYPSLKGGGVLSVKKIKLKGFKLLNAVSSSTGKGDLKDPDLSEVNIKTTINNNIITIDRTKMRIAGFRPRFEGQVSLDGKLNLKGRLGLPPFGLFGIPFNVTGTQNNPTVKLRRGSDKDKLEETADPDEEDKTP</sequence>
<dbReference type="InterPro" id="IPR052894">
    <property type="entry name" value="AsmA-related"/>
</dbReference>
<reference evidence="4 5" key="1">
    <citation type="submission" date="2024-06" db="EMBL/GenBank/DDBJ databases">
        <title>Chitinophaga defluvii sp. nov., isolated from municipal sewage.</title>
        <authorList>
            <person name="Zhang L."/>
        </authorList>
    </citation>
    <scope>NUCLEOTIDE SEQUENCE [LARGE SCALE GENOMIC DNA]</scope>
    <source>
        <strain evidence="4 5">H8</strain>
    </source>
</reference>
<keyword evidence="2" id="KW-1133">Transmembrane helix</keyword>
<feature type="domain" description="AsmA" evidence="3">
    <location>
        <begin position="12"/>
        <end position="177"/>
    </location>
</feature>
<name>A0ABV2T061_9BACT</name>
<dbReference type="InterPro" id="IPR007844">
    <property type="entry name" value="AsmA"/>
</dbReference>
<protein>
    <submittedName>
        <fullName evidence="4">AsmA-like C-terminal region-containing protein</fullName>
    </submittedName>
</protein>
<comment type="caution">
    <text evidence="4">The sequence shown here is derived from an EMBL/GenBank/DDBJ whole genome shotgun (WGS) entry which is preliminary data.</text>
</comment>
<dbReference type="PANTHER" id="PTHR30441:SF8">
    <property type="entry name" value="DUF748 DOMAIN-CONTAINING PROTEIN"/>
    <property type="match status" value="1"/>
</dbReference>
<evidence type="ECO:0000313" key="5">
    <source>
        <dbReference type="Proteomes" id="UP001549749"/>
    </source>
</evidence>